<evidence type="ECO:0000313" key="1">
    <source>
        <dbReference type="EMBL" id="CAH9061685.1"/>
    </source>
</evidence>
<dbReference type="RefSeq" id="WP_262976961.1">
    <property type="nucleotide sequence ID" value="NZ_CAMAPB010000038.1"/>
</dbReference>
<evidence type="ECO:0008006" key="3">
    <source>
        <dbReference type="Google" id="ProtNLM"/>
    </source>
</evidence>
<evidence type="ECO:0000313" key="2">
    <source>
        <dbReference type="Proteomes" id="UP001152447"/>
    </source>
</evidence>
<protein>
    <recommendedName>
        <fullName evidence="3">HAD family hydrolase</fullName>
    </recommendedName>
</protein>
<gene>
    <name evidence="1" type="ORF">PSEHALCIP103_02545</name>
</gene>
<name>A0A9W4R0I4_PSEHA</name>
<reference evidence="1" key="1">
    <citation type="submission" date="2022-07" db="EMBL/GenBank/DDBJ databases">
        <authorList>
            <person name="Criscuolo A."/>
        </authorList>
    </citation>
    <scope>NUCLEOTIDE SEQUENCE</scope>
    <source>
        <strain evidence="1">CIP103197</strain>
    </source>
</reference>
<dbReference type="Proteomes" id="UP001152447">
    <property type="component" value="Unassembled WGS sequence"/>
</dbReference>
<dbReference type="EMBL" id="CAMAPB010000038">
    <property type="protein sequence ID" value="CAH9061685.1"/>
    <property type="molecule type" value="Genomic_DNA"/>
</dbReference>
<organism evidence="1 2">
    <name type="scientific">Pseudoalteromonas haloplanktis</name>
    <name type="common">Alteromonas haloplanktis</name>
    <dbReference type="NCBI Taxonomy" id="228"/>
    <lineage>
        <taxon>Bacteria</taxon>
        <taxon>Pseudomonadati</taxon>
        <taxon>Pseudomonadota</taxon>
        <taxon>Gammaproteobacteria</taxon>
        <taxon>Alteromonadales</taxon>
        <taxon>Pseudoalteromonadaceae</taxon>
        <taxon>Pseudoalteromonas</taxon>
    </lineage>
</organism>
<keyword evidence="2" id="KW-1185">Reference proteome</keyword>
<proteinExistence type="predicted"/>
<sequence length="355" mass="39832">MANSAMSVVNQAQYSNFGSTFLGPVLSFFSEKLLLNQPQDTPIYFLAREGYWLQRAYNQYLHGANAQRNSYYLLVSRAFLFKLLLNDERSYAYSLKGEFCGTFYNLMRTRFLLSDAEITTLFTEQVSNSQIDLSKDKNKVVAMLRASRDKVDLLLAPIKCAYLAYLESIEVTSQSTLHLVDLGYSGTIQSLLGILLNKNTHGHYLISSNPGSHKIAGTSAFMQGYLKEGVKIGDGYLPLDRSMFLESLLTAPNGQFRDIKFNTLNPNSFDMYYGRKVASQRYFYLLEQVMAGALSLCGHNAQYAISFTPNELEALLESYLAKPNMIPHAVRHIFDIDDDVAGNGTVNAIQFFGLG</sequence>
<comment type="caution">
    <text evidence="1">The sequence shown here is derived from an EMBL/GenBank/DDBJ whole genome shotgun (WGS) entry which is preliminary data.</text>
</comment>
<dbReference type="AlphaFoldDB" id="A0A9W4R0I4"/>
<accession>A0A9W4R0I4</accession>